<evidence type="ECO:0000259" key="7">
    <source>
        <dbReference type="Pfam" id="PF09335"/>
    </source>
</evidence>
<evidence type="ECO:0000256" key="5">
    <source>
        <dbReference type="SAM" id="MobiDB-lite"/>
    </source>
</evidence>
<dbReference type="Proteomes" id="UP000235145">
    <property type="component" value="Unassembled WGS sequence"/>
</dbReference>
<feature type="transmembrane region" description="Helical" evidence="6">
    <location>
        <begin position="214"/>
        <end position="235"/>
    </location>
</feature>
<evidence type="ECO:0000256" key="2">
    <source>
        <dbReference type="ARBA" id="ARBA00022692"/>
    </source>
</evidence>
<dbReference type="InterPro" id="IPR032816">
    <property type="entry name" value="VTT_dom"/>
</dbReference>
<feature type="transmembrane region" description="Helical" evidence="6">
    <location>
        <begin position="47"/>
        <end position="68"/>
    </location>
</feature>
<evidence type="ECO:0000256" key="6">
    <source>
        <dbReference type="SAM" id="Phobius"/>
    </source>
</evidence>
<feature type="domain" description="VTT" evidence="7">
    <location>
        <begin position="119"/>
        <end position="238"/>
    </location>
</feature>
<keyword evidence="9" id="KW-1185">Reference proteome</keyword>
<feature type="transmembrane region" description="Helical" evidence="6">
    <location>
        <begin position="256"/>
        <end position="272"/>
    </location>
</feature>
<feature type="transmembrane region" description="Helical" evidence="6">
    <location>
        <begin position="104"/>
        <end position="129"/>
    </location>
</feature>
<feature type="transmembrane region" description="Helical" evidence="6">
    <location>
        <begin position="135"/>
        <end position="156"/>
    </location>
</feature>
<evidence type="ECO:0000256" key="1">
    <source>
        <dbReference type="ARBA" id="ARBA00004141"/>
    </source>
</evidence>
<protein>
    <recommendedName>
        <fullName evidence="7">VTT domain-containing protein</fullName>
    </recommendedName>
</protein>
<gene>
    <name evidence="8" type="ORF">LSAT_V11C300108450</name>
</gene>
<proteinExistence type="predicted"/>
<dbReference type="EMBL" id="NBSK02000003">
    <property type="protein sequence ID" value="KAJ0215252.1"/>
    <property type="molecule type" value="Genomic_DNA"/>
</dbReference>
<dbReference type="Pfam" id="PF09335">
    <property type="entry name" value="VTT_dom"/>
    <property type="match status" value="1"/>
</dbReference>
<dbReference type="AlphaFoldDB" id="A0A9R1XPW4"/>
<dbReference type="OrthoDB" id="3364966at2759"/>
<dbReference type="InterPro" id="IPR045014">
    <property type="entry name" value="TM41A/B"/>
</dbReference>
<keyword evidence="3 6" id="KW-1133">Transmembrane helix</keyword>
<name>A0A9R1XPW4_LACSA</name>
<dbReference type="GO" id="GO:0000045">
    <property type="term" value="P:autophagosome assembly"/>
    <property type="evidence" value="ECO:0000318"/>
    <property type="project" value="GO_Central"/>
</dbReference>
<dbReference type="GO" id="GO:0016020">
    <property type="term" value="C:membrane"/>
    <property type="evidence" value="ECO:0007669"/>
    <property type="project" value="UniProtKB-SubCell"/>
</dbReference>
<organism evidence="8 9">
    <name type="scientific">Lactuca sativa</name>
    <name type="common">Garden lettuce</name>
    <dbReference type="NCBI Taxonomy" id="4236"/>
    <lineage>
        <taxon>Eukaryota</taxon>
        <taxon>Viridiplantae</taxon>
        <taxon>Streptophyta</taxon>
        <taxon>Embryophyta</taxon>
        <taxon>Tracheophyta</taxon>
        <taxon>Spermatophyta</taxon>
        <taxon>Magnoliopsida</taxon>
        <taxon>eudicotyledons</taxon>
        <taxon>Gunneridae</taxon>
        <taxon>Pentapetalae</taxon>
        <taxon>asterids</taxon>
        <taxon>campanulids</taxon>
        <taxon>Asterales</taxon>
        <taxon>Asteraceae</taxon>
        <taxon>Cichorioideae</taxon>
        <taxon>Cichorieae</taxon>
        <taxon>Lactucinae</taxon>
        <taxon>Lactuca</taxon>
    </lineage>
</organism>
<keyword evidence="2 6" id="KW-0812">Transmembrane</keyword>
<evidence type="ECO:0000313" key="8">
    <source>
        <dbReference type="EMBL" id="KAJ0215252.1"/>
    </source>
</evidence>
<evidence type="ECO:0000256" key="3">
    <source>
        <dbReference type="ARBA" id="ARBA00022989"/>
    </source>
</evidence>
<dbReference type="Gramene" id="rna-gnl|WGS:NBSK|LSAT_3X18900_mrna">
    <property type="protein sequence ID" value="cds-PLY71937.1"/>
    <property type="gene ID" value="gene-LSAT_3X18900"/>
</dbReference>
<feature type="compositionally biased region" description="Low complexity" evidence="5">
    <location>
        <begin position="10"/>
        <end position="23"/>
    </location>
</feature>
<evidence type="ECO:0000313" key="9">
    <source>
        <dbReference type="Proteomes" id="UP000235145"/>
    </source>
</evidence>
<dbReference type="PANTHER" id="PTHR43220:SF19">
    <property type="entry name" value="NAD(P)-BINDING DOMAIN, SNARE ASSOCIATED GOLGI PROTEIN-RELATED"/>
    <property type="match status" value="1"/>
</dbReference>
<feature type="region of interest" description="Disordered" evidence="5">
    <location>
        <begin position="1"/>
        <end position="30"/>
    </location>
</feature>
<reference evidence="8 9" key="1">
    <citation type="journal article" date="2017" name="Nat. Commun.">
        <title>Genome assembly with in vitro proximity ligation data and whole-genome triplication in lettuce.</title>
        <authorList>
            <person name="Reyes-Chin-Wo S."/>
            <person name="Wang Z."/>
            <person name="Yang X."/>
            <person name="Kozik A."/>
            <person name="Arikit S."/>
            <person name="Song C."/>
            <person name="Xia L."/>
            <person name="Froenicke L."/>
            <person name="Lavelle D.O."/>
            <person name="Truco M.J."/>
            <person name="Xia R."/>
            <person name="Zhu S."/>
            <person name="Xu C."/>
            <person name="Xu H."/>
            <person name="Xu X."/>
            <person name="Cox K."/>
            <person name="Korf I."/>
            <person name="Meyers B.C."/>
            <person name="Michelmore R.W."/>
        </authorList>
    </citation>
    <scope>NUCLEOTIDE SEQUENCE [LARGE SCALE GENOMIC DNA]</scope>
    <source>
        <strain evidence="9">cv. Salinas</strain>
        <tissue evidence="8">Seedlings</tissue>
    </source>
</reference>
<evidence type="ECO:0000256" key="4">
    <source>
        <dbReference type="ARBA" id="ARBA00023136"/>
    </source>
</evidence>
<accession>A0A9R1XPW4</accession>
<dbReference type="PANTHER" id="PTHR43220">
    <property type="match status" value="1"/>
</dbReference>
<sequence>MEQQRRVETSDNSSSCSSSTTSNDDYRENTVKSSAMPSKFVLTYGEMAGASAVVLGFAVSLIGVYLSLPVSDYSFLKLPRTLEDLHVLRDNLERYTCDYTIQVLVGYCTVYIFMQTFMIPGTVFMSLLAGSLFGVFKGLALVVFAATAGASSCYFLSNLIGRPLILSLWPDKLVFFQNQVAKRETRLLNYMLFLRVTPTLPNAFINIASPLVNVPFHTFLLATSLGLLPVAFITVRAGMALGELQSLGDLYDMQSISILFFIGLASVIPTMISNTSEP</sequence>
<comment type="subcellular location">
    <subcellularLocation>
        <location evidence="1">Membrane</location>
        <topology evidence="1">Multi-pass membrane protein</topology>
    </subcellularLocation>
</comment>
<comment type="caution">
    <text evidence="8">The sequence shown here is derived from an EMBL/GenBank/DDBJ whole genome shotgun (WGS) entry which is preliminary data.</text>
</comment>
<keyword evidence="4 6" id="KW-0472">Membrane</keyword>